<evidence type="ECO:0000256" key="1">
    <source>
        <dbReference type="ARBA" id="ARBA00010617"/>
    </source>
</evidence>
<organism evidence="2 3">
    <name type="scientific">Rhodococcus zopfii</name>
    <dbReference type="NCBI Taxonomy" id="43772"/>
    <lineage>
        <taxon>Bacteria</taxon>
        <taxon>Bacillati</taxon>
        <taxon>Actinomycetota</taxon>
        <taxon>Actinomycetes</taxon>
        <taxon>Mycobacteriales</taxon>
        <taxon>Nocardiaceae</taxon>
        <taxon>Rhodococcus</taxon>
    </lineage>
</organism>
<dbReference type="EMBL" id="WBMO01000001">
    <property type="protein sequence ID" value="MDV2476621.1"/>
    <property type="molecule type" value="Genomic_DNA"/>
</dbReference>
<gene>
    <name evidence="2" type="ORF">F8M49_17200</name>
</gene>
<name>A0ABU3WRL4_9NOCA</name>
<proteinExistence type="inferred from homology"/>
<dbReference type="InterPro" id="IPR001128">
    <property type="entry name" value="Cyt_P450"/>
</dbReference>
<dbReference type="Gene3D" id="1.10.630.10">
    <property type="entry name" value="Cytochrome P450"/>
    <property type="match status" value="1"/>
</dbReference>
<accession>A0ABU3WRL4</accession>
<sequence length="461" mass="50030">MSTTAGTAHSTSGTGPTVSGLRALRLIATLGFPSVAAGVIARRPRSMALLERFGADASAVHVLRRLREEHGSGPLQVELPGRRVAVVLDPADVGRILADSPDPFDPATREKKGALSPFQPHGVLISQGHIRTERRKLNEQALDTAHTLHHLAEPIVEVVDREVSTLLETAIRSGTLDNDEFIRAWWRMVRQVVLGPSAADDTGVTDRLKKLRANGNWSYFIPERSRLRDRFIEDLYRYVDRAEPGSLVGALAALPAGGATDPVGQIPHWLFAFDAAGIASARTLALLAGHPGQRERARAEIAGSDPGTPQPYPYVRAAVLESLRLWPTTPMILRDSIRDTAWGTDGERFGIPAGTGFAILTPGFHRDGDTVPFADEFVPEVWLDGRAEMHPELVPFSAGPAVCPGRNLVLLVTSTLLVRLLAAADFRVVSEPVPVPDRPLPYTFDNFGVQFDVTRTAGARR</sequence>
<protein>
    <submittedName>
        <fullName evidence="2">Cytochrome P450</fullName>
    </submittedName>
</protein>
<reference evidence="2 3" key="1">
    <citation type="submission" date="2019-10" db="EMBL/GenBank/DDBJ databases">
        <title>Draft Genome Assembly of Rhodococcus zopfii DSM44189.</title>
        <authorList>
            <person name="Sutton J.M."/>
            <person name="Akob D.M."/>
            <person name="Bushman T.J."/>
        </authorList>
    </citation>
    <scope>NUCLEOTIDE SEQUENCE [LARGE SCALE GENOMIC DNA]</scope>
    <source>
        <strain evidence="2 3">DSM 44189</strain>
    </source>
</reference>
<evidence type="ECO:0000313" key="3">
    <source>
        <dbReference type="Proteomes" id="UP001275440"/>
    </source>
</evidence>
<dbReference type="PANTHER" id="PTHR24305">
    <property type="entry name" value="CYTOCHROME P450"/>
    <property type="match status" value="1"/>
</dbReference>
<comment type="similarity">
    <text evidence="1">Belongs to the cytochrome P450 family.</text>
</comment>
<dbReference type="PANTHER" id="PTHR24305:SF166">
    <property type="entry name" value="CYTOCHROME P450 12A4, MITOCHONDRIAL-RELATED"/>
    <property type="match status" value="1"/>
</dbReference>
<keyword evidence="3" id="KW-1185">Reference proteome</keyword>
<comment type="caution">
    <text evidence="2">The sequence shown here is derived from an EMBL/GenBank/DDBJ whole genome shotgun (WGS) entry which is preliminary data.</text>
</comment>
<evidence type="ECO:0000313" key="2">
    <source>
        <dbReference type="EMBL" id="MDV2476621.1"/>
    </source>
</evidence>
<dbReference type="Proteomes" id="UP001275440">
    <property type="component" value="Unassembled WGS sequence"/>
</dbReference>
<dbReference type="InterPro" id="IPR036396">
    <property type="entry name" value="Cyt_P450_sf"/>
</dbReference>
<dbReference type="SUPFAM" id="SSF48264">
    <property type="entry name" value="Cytochrome P450"/>
    <property type="match status" value="1"/>
</dbReference>
<dbReference type="InterPro" id="IPR050121">
    <property type="entry name" value="Cytochrome_P450_monoxygenase"/>
</dbReference>
<dbReference type="Pfam" id="PF00067">
    <property type="entry name" value="p450"/>
    <property type="match status" value="1"/>
</dbReference>